<keyword evidence="2" id="KW-0378">Hydrolase</keyword>
<reference evidence="6 7" key="1">
    <citation type="submission" date="2016-10" db="EMBL/GenBank/DDBJ databases">
        <authorList>
            <person name="de Groot N.N."/>
        </authorList>
    </citation>
    <scope>NUCLEOTIDE SEQUENCE [LARGE SCALE GENOMIC DNA]</scope>
    <source>
        <strain evidence="6 7">DSM 3857</strain>
    </source>
</reference>
<proteinExistence type="predicted"/>
<dbReference type="Pfam" id="PF08706">
    <property type="entry name" value="D5_N"/>
    <property type="match status" value="1"/>
</dbReference>
<feature type="domain" description="SF3 helicase" evidence="5">
    <location>
        <begin position="498"/>
        <end position="657"/>
    </location>
</feature>
<keyword evidence="6" id="KW-0347">Helicase</keyword>
<dbReference type="InterPro" id="IPR014015">
    <property type="entry name" value="Helicase_SF3_DNA-vir"/>
</dbReference>
<dbReference type="NCBIfam" id="TIGR01613">
    <property type="entry name" value="primase_Cterm"/>
    <property type="match status" value="1"/>
</dbReference>
<feature type="region of interest" description="Disordered" evidence="4">
    <location>
        <begin position="1"/>
        <end position="45"/>
    </location>
</feature>
<dbReference type="SUPFAM" id="SSF52540">
    <property type="entry name" value="P-loop containing nucleoside triphosphate hydrolases"/>
    <property type="match status" value="1"/>
</dbReference>
<evidence type="ECO:0000256" key="3">
    <source>
        <dbReference type="ARBA" id="ARBA00022840"/>
    </source>
</evidence>
<feature type="region of interest" description="Disordered" evidence="4">
    <location>
        <begin position="772"/>
        <end position="800"/>
    </location>
</feature>
<dbReference type="SMART" id="SM00885">
    <property type="entry name" value="D5_N"/>
    <property type="match status" value="1"/>
</dbReference>
<dbReference type="STRING" id="933059.SAMN04488103_1063"/>
<feature type="compositionally biased region" description="Basic and acidic residues" evidence="4">
    <location>
        <begin position="29"/>
        <end position="42"/>
    </location>
</feature>
<keyword evidence="3" id="KW-0067">ATP-binding</keyword>
<sequence>MELRHDDFDEMLGGPEKVRAAAAGPRNGSEFKQESIPTEKDTAASPVAQEADDFDDLLGAAPVFCPDAPIWTAWREESRGGRVTKVPYRTTVDNSASDDPSTWITRAEARNVAARLKTDGRKGTGVFLGGDTDLLLGGVDLDSCYDPVTRVLEPWAQAVVDRFASYAEVSPSGQGVKVFFHYRADDLEPLRTVMKTKWSKVWSRGTHLEIALHLGGRYFAVTDLRFAGSPCAVTVVDRATLLWLIEDAGPAFKGAKGKADGDDKGRDESRSGRAFKVAGDCRRAGMDLTGYRAELGKDPDLAEWAKDARQVKRAWERTRPTDTTEDDFEDLGVDLMGFAMTEDGVARAFTEVHADRLRFCHSSGRWHVWTGTHWRKEETRLAFNWARETARQRAAADPLSKDAKNLAKAAFASAVERFAQADRAFAATADAWDSDHWLLGTPGGTVDLRTGALRDSRQEEMITKTTAAAPIPLDSFDALRDCPRWLAFLDFATGGDAEAIRFLQQWFGYSLTGDTREEALLFVHGIGGSGKSTAINTMAALLGDYATAVDTETITAQKHGRHSTEIARLHGARMAYASETEAGRAWAENRIKQLTGGDTMTARFMRQDDFEFKPQLKLVVVGNNKPAFANVDGAIKRRFNVMPFDQKPDQPDHGLKDALREEFSGILSWATQGCLDWQRNGLIRPAIMRETTAEYLDEMDTFTNWIGDRCETGARYAATTEDLFDSWSWYARQNGEEPGNKRGDFPQRMRERGFVPVNRAAGIRGRGWKGLRIAPQPDHSDNFDDLGHSQVTEGEKCVTH</sequence>
<dbReference type="Gene3D" id="3.40.50.300">
    <property type="entry name" value="P-loop containing nucleotide triphosphate hydrolases"/>
    <property type="match status" value="1"/>
</dbReference>
<protein>
    <submittedName>
        <fullName evidence="6">Putative DNA primase/helicase</fullName>
    </submittedName>
</protein>
<evidence type="ECO:0000256" key="4">
    <source>
        <dbReference type="SAM" id="MobiDB-lite"/>
    </source>
</evidence>
<organism evidence="6 7">
    <name type="scientific">Gemmobacter aquatilis</name>
    <dbReference type="NCBI Taxonomy" id="933059"/>
    <lineage>
        <taxon>Bacteria</taxon>
        <taxon>Pseudomonadati</taxon>
        <taxon>Pseudomonadota</taxon>
        <taxon>Alphaproteobacteria</taxon>
        <taxon>Rhodobacterales</taxon>
        <taxon>Paracoccaceae</taxon>
        <taxon>Gemmobacter</taxon>
    </lineage>
</organism>
<dbReference type="GO" id="GO:0016787">
    <property type="term" value="F:hydrolase activity"/>
    <property type="evidence" value="ECO:0007669"/>
    <property type="project" value="UniProtKB-KW"/>
</dbReference>
<dbReference type="EMBL" id="FOCE01000006">
    <property type="protein sequence ID" value="SEN57867.1"/>
    <property type="molecule type" value="Genomic_DNA"/>
</dbReference>
<dbReference type="InterPro" id="IPR051620">
    <property type="entry name" value="ORF904-like_C"/>
</dbReference>
<dbReference type="PANTHER" id="PTHR35372:SF2">
    <property type="entry name" value="SF3 HELICASE DOMAIN-CONTAINING PROTEIN"/>
    <property type="match status" value="1"/>
</dbReference>
<evidence type="ECO:0000259" key="5">
    <source>
        <dbReference type="PROSITE" id="PS51206"/>
    </source>
</evidence>
<gene>
    <name evidence="6" type="ORF">SAMN04488103_1063</name>
</gene>
<evidence type="ECO:0000256" key="2">
    <source>
        <dbReference type="ARBA" id="ARBA00022801"/>
    </source>
</evidence>
<dbReference type="PANTHER" id="PTHR35372">
    <property type="entry name" value="ATP BINDING PROTEIN-RELATED"/>
    <property type="match status" value="1"/>
</dbReference>
<dbReference type="Proteomes" id="UP000198761">
    <property type="component" value="Unassembled WGS sequence"/>
</dbReference>
<dbReference type="AlphaFoldDB" id="A0A1H8HPF1"/>
<dbReference type="InterPro" id="IPR027417">
    <property type="entry name" value="P-loop_NTPase"/>
</dbReference>
<evidence type="ECO:0000313" key="6">
    <source>
        <dbReference type="EMBL" id="SEN57867.1"/>
    </source>
</evidence>
<dbReference type="GO" id="GO:0005524">
    <property type="term" value="F:ATP binding"/>
    <property type="evidence" value="ECO:0007669"/>
    <property type="project" value="UniProtKB-KW"/>
</dbReference>
<dbReference type="Pfam" id="PF19263">
    <property type="entry name" value="DUF5906"/>
    <property type="match status" value="1"/>
</dbReference>
<evidence type="ECO:0000256" key="1">
    <source>
        <dbReference type="ARBA" id="ARBA00022741"/>
    </source>
</evidence>
<keyword evidence="7" id="KW-1185">Reference proteome</keyword>
<accession>A0A1H8HPF1</accession>
<dbReference type="PROSITE" id="PS51206">
    <property type="entry name" value="SF3_HELICASE_1"/>
    <property type="match status" value="1"/>
</dbReference>
<dbReference type="InterPro" id="IPR045455">
    <property type="entry name" value="NrS-1_pol-like_helicase"/>
</dbReference>
<name>A0A1H8HPF1_9RHOB</name>
<dbReference type="GO" id="GO:0004386">
    <property type="term" value="F:helicase activity"/>
    <property type="evidence" value="ECO:0007669"/>
    <property type="project" value="UniProtKB-KW"/>
</dbReference>
<dbReference type="RefSeq" id="WP_091301501.1">
    <property type="nucleotide sequence ID" value="NZ_FOCE01000006.1"/>
</dbReference>
<dbReference type="InterPro" id="IPR006500">
    <property type="entry name" value="Helicase_put_C_phage/plasmid"/>
</dbReference>
<feature type="compositionally biased region" description="Basic and acidic residues" evidence="4">
    <location>
        <begin position="778"/>
        <end position="800"/>
    </location>
</feature>
<keyword evidence="1" id="KW-0547">Nucleotide-binding</keyword>
<evidence type="ECO:0000313" key="7">
    <source>
        <dbReference type="Proteomes" id="UP000198761"/>
    </source>
</evidence>
<dbReference type="OrthoDB" id="9763644at2"/>
<dbReference type="InterPro" id="IPR014818">
    <property type="entry name" value="Phage/plasmid_primase_P4_C"/>
</dbReference>